<keyword evidence="2" id="KW-0472">Membrane</keyword>
<dbReference type="EMBL" id="CADEPM010000004">
    <property type="protein sequence ID" value="CAB3404119.1"/>
    <property type="molecule type" value="Genomic_DNA"/>
</dbReference>
<dbReference type="OrthoDB" id="5866995at2759"/>
<keyword evidence="4" id="KW-1185">Reference proteome</keyword>
<reference evidence="3 4" key="1">
    <citation type="submission" date="2020-04" db="EMBL/GenBank/DDBJ databases">
        <authorList>
            <person name="Laetsch R D."/>
            <person name="Stevens L."/>
            <person name="Kumar S."/>
            <person name="Blaxter L. M."/>
        </authorList>
    </citation>
    <scope>NUCLEOTIDE SEQUENCE [LARGE SCALE GENOMIC DNA]</scope>
</reference>
<organism evidence="3 4">
    <name type="scientific">Caenorhabditis bovis</name>
    <dbReference type="NCBI Taxonomy" id="2654633"/>
    <lineage>
        <taxon>Eukaryota</taxon>
        <taxon>Metazoa</taxon>
        <taxon>Ecdysozoa</taxon>
        <taxon>Nematoda</taxon>
        <taxon>Chromadorea</taxon>
        <taxon>Rhabditida</taxon>
        <taxon>Rhabditina</taxon>
        <taxon>Rhabditomorpha</taxon>
        <taxon>Rhabditoidea</taxon>
        <taxon>Rhabditidae</taxon>
        <taxon>Peloderinae</taxon>
        <taxon>Caenorhabditis</taxon>
    </lineage>
</organism>
<feature type="transmembrane region" description="Helical" evidence="2">
    <location>
        <begin position="44"/>
        <end position="62"/>
    </location>
</feature>
<evidence type="ECO:0000313" key="3">
    <source>
        <dbReference type="EMBL" id="CAB3404119.1"/>
    </source>
</evidence>
<sequence length="254" mass="28992">MANASEKMPRIDENCTAFMLQAIRIFKTRLDSKAIAEHKLGADLYAVTIIGAFASIIILLMYRSIKPHENSEEQVTLMLASMQMRVEVDELVRRKRKMREAKKRAQDWLRDIRNKMNEKENYAIENLIPTPENAVLVERPISENCPSSNRHSSVSSVPTPTRLDVSLPSRPKSHLGFVPEIIVTEPNPFNLQPPPQRRRRSSHTNFNETQPNTLQSSRRSSESSYNSMPLSVTEEVVFTFPESSSSDSPPWENL</sequence>
<comment type="caution">
    <text evidence="3">The sequence shown here is derived from an EMBL/GenBank/DDBJ whole genome shotgun (WGS) entry which is preliminary data.</text>
</comment>
<name>A0A8S1EQ30_9PELO</name>
<feature type="compositionally biased region" description="Low complexity" evidence="1">
    <location>
        <begin position="147"/>
        <end position="156"/>
    </location>
</feature>
<proteinExistence type="predicted"/>
<feature type="region of interest" description="Disordered" evidence="1">
    <location>
        <begin position="185"/>
        <end position="228"/>
    </location>
</feature>
<dbReference type="AlphaFoldDB" id="A0A8S1EQ30"/>
<keyword evidence="2" id="KW-1133">Transmembrane helix</keyword>
<gene>
    <name evidence="3" type="ORF">CBOVIS_LOCUS6504</name>
</gene>
<evidence type="ECO:0000256" key="2">
    <source>
        <dbReference type="SAM" id="Phobius"/>
    </source>
</evidence>
<dbReference type="Proteomes" id="UP000494206">
    <property type="component" value="Unassembled WGS sequence"/>
</dbReference>
<evidence type="ECO:0000256" key="1">
    <source>
        <dbReference type="SAM" id="MobiDB-lite"/>
    </source>
</evidence>
<feature type="compositionally biased region" description="Polar residues" evidence="1">
    <location>
        <begin position="203"/>
        <end position="215"/>
    </location>
</feature>
<evidence type="ECO:0000313" key="4">
    <source>
        <dbReference type="Proteomes" id="UP000494206"/>
    </source>
</evidence>
<keyword evidence="2" id="KW-0812">Transmembrane</keyword>
<accession>A0A8S1EQ30</accession>
<protein>
    <submittedName>
        <fullName evidence="3">Uncharacterized protein</fullName>
    </submittedName>
</protein>
<feature type="region of interest" description="Disordered" evidence="1">
    <location>
        <begin position="143"/>
        <end position="170"/>
    </location>
</feature>